<dbReference type="CDD" id="cd12933">
    <property type="entry name" value="eIF3G"/>
    <property type="match status" value="1"/>
</dbReference>
<feature type="region of interest" description="Disordered" evidence="6">
    <location>
        <begin position="167"/>
        <end position="211"/>
    </location>
</feature>
<dbReference type="SUPFAM" id="SSF54928">
    <property type="entry name" value="RNA-binding domain, RBD"/>
    <property type="match status" value="1"/>
</dbReference>
<dbReference type="SMART" id="SM00360">
    <property type="entry name" value="RRM"/>
    <property type="match status" value="1"/>
</dbReference>
<evidence type="ECO:0000256" key="2">
    <source>
        <dbReference type="ARBA" id="ARBA00022540"/>
    </source>
</evidence>
<evidence type="ECO:0000256" key="6">
    <source>
        <dbReference type="SAM" id="MobiDB-lite"/>
    </source>
</evidence>
<dbReference type="Pfam" id="PF12353">
    <property type="entry name" value="eIF3g"/>
    <property type="match status" value="1"/>
</dbReference>
<dbReference type="EMBL" id="RCHS01000537">
    <property type="protein sequence ID" value="RMX58246.1"/>
    <property type="molecule type" value="Genomic_DNA"/>
</dbReference>
<dbReference type="OrthoDB" id="1749473at2759"/>
<dbReference type="GO" id="GO:0003723">
    <property type="term" value="F:RNA binding"/>
    <property type="evidence" value="ECO:0007669"/>
    <property type="project" value="UniProtKB-UniRule"/>
</dbReference>
<dbReference type="InterPro" id="IPR012677">
    <property type="entry name" value="Nucleotide-bd_a/b_plait_sf"/>
</dbReference>
<keyword evidence="9" id="KW-1185">Reference proteome</keyword>
<evidence type="ECO:0000256" key="3">
    <source>
        <dbReference type="ARBA" id="ARBA00022884"/>
    </source>
</evidence>
<feature type="domain" description="RRM" evidence="7">
    <location>
        <begin position="212"/>
        <end position="300"/>
    </location>
</feature>
<dbReference type="InterPro" id="IPR024675">
    <property type="entry name" value="eIF3g_N"/>
</dbReference>
<dbReference type="HAMAP" id="MF_03006">
    <property type="entry name" value="eIF3g"/>
    <property type="match status" value="1"/>
</dbReference>
<evidence type="ECO:0000259" key="7">
    <source>
        <dbReference type="PROSITE" id="PS50102"/>
    </source>
</evidence>
<dbReference type="InterPro" id="IPR034240">
    <property type="entry name" value="eIF3G_RRM"/>
</dbReference>
<accession>A0A3M6UX16</accession>
<dbReference type="Proteomes" id="UP000275408">
    <property type="component" value="Unassembled WGS sequence"/>
</dbReference>
<keyword evidence="4" id="KW-0648">Protein biosynthesis</keyword>
<dbReference type="InterPro" id="IPR035979">
    <property type="entry name" value="RBD_domain_sf"/>
</dbReference>
<protein>
    <recommendedName>
        <fullName evidence="7">RRM domain-containing protein</fullName>
    </recommendedName>
</protein>
<evidence type="ECO:0000313" key="8">
    <source>
        <dbReference type="EMBL" id="RMX58246.1"/>
    </source>
</evidence>
<name>A0A3M6UX16_POCDA</name>
<dbReference type="Pfam" id="PF00076">
    <property type="entry name" value="RRM_1"/>
    <property type="match status" value="1"/>
</dbReference>
<dbReference type="Gene3D" id="3.30.70.330">
    <property type="match status" value="1"/>
</dbReference>
<evidence type="ECO:0000256" key="1">
    <source>
        <dbReference type="ARBA" id="ARBA00022490"/>
    </source>
</evidence>
<feature type="non-terminal residue" evidence="8">
    <location>
        <position position="319"/>
    </location>
</feature>
<dbReference type="STRING" id="46731.A0A3M6UX16"/>
<dbReference type="InterPro" id="IPR000504">
    <property type="entry name" value="RRM_dom"/>
</dbReference>
<feature type="compositionally biased region" description="Basic and acidic residues" evidence="6">
    <location>
        <begin position="195"/>
        <end position="211"/>
    </location>
</feature>
<gene>
    <name evidence="8" type="ORF">pdam_00000127</name>
</gene>
<dbReference type="AlphaFoldDB" id="A0A3M6UX16"/>
<dbReference type="PROSITE" id="PS50102">
    <property type="entry name" value="RRM"/>
    <property type="match status" value="1"/>
</dbReference>
<feature type="compositionally biased region" description="Basic and acidic residues" evidence="6">
    <location>
        <begin position="1"/>
        <end position="13"/>
    </location>
</feature>
<dbReference type="PANTHER" id="PTHR10352">
    <property type="entry name" value="EUKARYOTIC TRANSLATION INITIATION FACTOR 3 SUBUNIT G"/>
    <property type="match status" value="1"/>
</dbReference>
<keyword evidence="3 5" id="KW-0694">RNA-binding</keyword>
<dbReference type="GO" id="GO:0003743">
    <property type="term" value="F:translation initiation factor activity"/>
    <property type="evidence" value="ECO:0007669"/>
    <property type="project" value="UniProtKB-KW"/>
</dbReference>
<feature type="region of interest" description="Disordered" evidence="6">
    <location>
        <begin position="1"/>
        <end position="29"/>
    </location>
</feature>
<reference evidence="8 9" key="1">
    <citation type="journal article" date="2018" name="Sci. Rep.">
        <title>Comparative analysis of the Pocillopora damicornis genome highlights role of immune system in coral evolution.</title>
        <authorList>
            <person name="Cunning R."/>
            <person name="Bay R.A."/>
            <person name="Gillette P."/>
            <person name="Baker A.C."/>
            <person name="Traylor-Knowles N."/>
        </authorList>
    </citation>
    <scope>NUCLEOTIDE SEQUENCE [LARGE SCALE GENOMIC DNA]</scope>
    <source>
        <strain evidence="8">RSMAS</strain>
        <tissue evidence="8">Whole animal</tissue>
    </source>
</reference>
<keyword evidence="2" id="KW-0396">Initiation factor</keyword>
<evidence type="ECO:0000313" key="9">
    <source>
        <dbReference type="Proteomes" id="UP000275408"/>
    </source>
</evidence>
<dbReference type="GO" id="GO:0005852">
    <property type="term" value="C:eukaryotic translation initiation factor 3 complex"/>
    <property type="evidence" value="ECO:0007669"/>
    <property type="project" value="InterPro"/>
</dbReference>
<dbReference type="CDD" id="cd12408">
    <property type="entry name" value="RRM_eIF3G_like"/>
    <property type="match status" value="1"/>
</dbReference>
<keyword evidence="1" id="KW-0963">Cytoplasm</keyword>
<sequence>MPAIDKEADEKPSWADLVEEGEADHIPPPTEVINGDTKIVTEFKRNEEGKLLKIVRTFKIETKRVSKTIAKRKLWRKFGDAKNDGPGPNPSTTTVTDDVFLILTTNKEDLQQDNDDPLKKLGQSSQKIVQCRICKGDHWTTKCPYKDQLEVIQAQVKDDEAKSAVDAGGAVGGAGEQPQASKTGKYIAPSLREGAGNRRGETMPRSQRDETATIRVTNLSEDTRESDLMELFRPFGPISRIFLAKDKNTNQSKGFAFINFVHREDAARAIQSVQGFGYDHLILSGFAFINSVYREDAARTIQSVQEFGYYHLILSEEWA</sequence>
<organism evidence="8 9">
    <name type="scientific">Pocillopora damicornis</name>
    <name type="common">Cauliflower coral</name>
    <name type="synonym">Millepora damicornis</name>
    <dbReference type="NCBI Taxonomy" id="46731"/>
    <lineage>
        <taxon>Eukaryota</taxon>
        <taxon>Metazoa</taxon>
        <taxon>Cnidaria</taxon>
        <taxon>Anthozoa</taxon>
        <taxon>Hexacorallia</taxon>
        <taxon>Scleractinia</taxon>
        <taxon>Astrocoeniina</taxon>
        <taxon>Pocilloporidae</taxon>
        <taxon>Pocillopora</taxon>
    </lineage>
</organism>
<dbReference type="InterPro" id="IPR017334">
    <property type="entry name" value="eIF3_g"/>
</dbReference>
<dbReference type="PIRSF" id="PIRSF037949">
    <property type="entry name" value="Transl_init_eIF-3_RNA-bind"/>
    <property type="match status" value="1"/>
</dbReference>
<proteinExistence type="inferred from homology"/>
<evidence type="ECO:0000256" key="4">
    <source>
        <dbReference type="ARBA" id="ARBA00022917"/>
    </source>
</evidence>
<evidence type="ECO:0000256" key="5">
    <source>
        <dbReference type="PROSITE-ProRule" id="PRU00176"/>
    </source>
</evidence>
<comment type="caution">
    <text evidence="8">The sequence shown here is derived from an EMBL/GenBank/DDBJ whole genome shotgun (WGS) entry which is preliminary data.</text>
</comment>